<protein>
    <submittedName>
        <fullName evidence="3">Uncharacterized protein</fullName>
    </submittedName>
</protein>
<keyword evidence="4" id="KW-1185">Reference proteome</keyword>
<proteinExistence type="predicted"/>
<organism evidence="3 4">
    <name type="scientific">Mytilus galloprovincialis</name>
    <name type="common">Mediterranean mussel</name>
    <dbReference type="NCBI Taxonomy" id="29158"/>
    <lineage>
        <taxon>Eukaryota</taxon>
        <taxon>Metazoa</taxon>
        <taxon>Spiralia</taxon>
        <taxon>Lophotrochozoa</taxon>
        <taxon>Mollusca</taxon>
        <taxon>Bivalvia</taxon>
        <taxon>Autobranchia</taxon>
        <taxon>Pteriomorphia</taxon>
        <taxon>Mytilida</taxon>
        <taxon>Mytiloidea</taxon>
        <taxon>Mytilidae</taxon>
        <taxon>Mytilinae</taxon>
        <taxon>Mytilus</taxon>
    </lineage>
</organism>
<feature type="compositionally biased region" description="Pro residues" evidence="1">
    <location>
        <begin position="48"/>
        <end position="66"/>
    </location>
</feature>
<feature type="region of interest" description="Disordered" evidence="1">
    <location>
        <begin position="43"/>
        <end position="66"/>
    </location>
</feature>
<gene>
    <name evidence="3" type="ORF">MGAL_10B000673</name>
</gene>
<evidence type="ECO:0000256" key="1">
    <source>
        <dbReference type="SAM" id="MobiDB-lite"/>
    </source>
</evidence>
<comment type="caution">
    <text evidence="3">The sequence shown here is derived from an EMBL/GenBank/DDBJ whole genome shotgun (WGS) entry which is preliminary data.</text>
</comment>
<dbReference type="Proteomes" id="UP000596742">
    <property type="component" value="Unassembled WGS sequence"/>
</dbReference>
<evidence type="ECO:0000313" key="4">
    <source>
        <dbReference type="Proteomes" id="UP000596742"/>
    </source>
</evidence>
<name>A0A8B6FIQ1_MYTGA</name>
<evidence type="ECO:0000256" key="2">
    <source>
        <dbReference type="SAM" id="SignalP"/>
    </source>
</evidence>
<keyword evidence="2" id="KW-0732">Signal</keyword>
<accession>A0A8B6FIQ1</accession>
<feature type="signal peptide" evidence="2">
    <location>
        <begin position="1"/>
        <end position="21"/>
    </location>
</feature>
<evidence type="ECO:0000313" key="3">
    <source>
        <dbReference type="EMBL" id="VDI48455.1"/>
    </source>
</evidence>
<dbReference type="AlphaFoldDB" id="A0A8B6FIQ1"/>
<feature type="chain" id="PRO_5032424968" evidence="2">
    <location>
        <begin position="22"/>
        <end position="309"/>
    </location>
</feature>
<dbReference type="EMBL" id="UYJE01006739">
    <property type="protein sequence ID" value="VDI48455.1"/>
    <property type="molecule type" value="Genomic_DNA"/>
</dbReference>
<sequence length="309" mass="34456">MYYQLLLLMVYFGLLHTIVESGDTKMNMVLRALMNKRAVNVKTENHFPPTPPPTTMPPSPPPTTMPPMPPPTTMPMITLPPGCVYRGQTYRFGEMIEQGQSGNWCYFTMCDHSGQIIYGDDFHCSTTLPPITTLPSTPTPRGCFFEGKHYQLGEQISSGHSGNWCYFAMCDHSGQIIHGDDFNCLTTLPPTPTPRGCFFEGKHYQLGEQISSGHSGNWCYFSMCDHSGQIIHGDDFNCLTTLPPNPTPRGCFFEGKHYQLGEQISSGHSGNWCYFSMCDHSGQIIHGDDFNCLTTLRPTTPTPPIIHIG</sequence>
<dbReference type="OrthoDB" id="6137989at2759"/>
<reference evidence="3" key="1">
    <citation type="submission" date="2018-11" db="EMBL/GenBank/DDBJ databases">
        <authorList>
            <person name="Alioto T."/>
            <person name="Alioto T."/>
        </authorList>
    </citation>
    <scope>NUCLEOTIDE SEQUENCE</scope>
</reference>